<accession>R5L9D6</accession>
<gene>
    <name evidence="2" type="ORF">BN569_01686</name>
</gene>
<reference evidence="2" key="1">
    <citation type="submission" date="2012-11" db="EMBL/GenBank/DDBJ databases">
        <title>Dependencies among metagenomic species, viruses, plasmids and units of genetic variation.</title>
        <authorList>
            <person name="Nielsen H.B."/>
            <person name="Almeida M."/>
            <person name="Juncker A.S."/>
            <person name="Rasmussen S."/>
            <person name="Li J."/>
            <person name="Sunagawa S."/>
            <person name="Plichta D."/>
            <person name="Gautier L."/>
            <person name="Le Chatelier E."/>
            <person name="Peletier E."/>
            <person name="Bonde I."/>
            <person name="Nielsen T."/>
            <person name="Manichanh C."/>
            <person name="Arumugam M."/>
            <person name="Batto J."/>
            <person name="Santos M.B.Q.D."/>
            <person name="Blom N."/>
            <person name="Borruel N."/>
            <person name="Burgdorf K.S."/>
            <person name="Boumezbeur F."/>
            <person name="Casellas F."/>
            <person name="Dore J."/>
            <person name="Guarner F."/>
            <person name="Hansen T."/>
            <person name="Hildebrand F."/>
            <person name="Kaas R.S."/>
            <person name="Kennedy S."/>
            <person name="Kristiansen K."/>
            <person name="Kultima J.R."/>
            <person name="Leonard P."/>
            <person name="Levenez F."/>
            <person name="Lund O."/>
            <person name="Moumen B."/>
            <person name="Le Paslier D."/>
            <person name="Pons N."/>
            <person name="Pedersen O."/>
            <person name="Prifti E."/>
            <person name="Qin J."/>
            <person name="Raes J."/>
            <person name="Tap J."/>
            <person name="Tims S."/>
            <person name="Ussery D.W."/>
            <person name="Yamada T."/>
            <person name="MetaHit consortium"/>
            <person name="Renault P."/>
            <person name="Sicheritz-Ponten T."/>
            <person name="Bork P."/>
            <person name="Wang J."/>
            <person name="Brunak S."/>
            <person name="Ehrlich S.D."/>
        </authorList>
    </citation>
    <scope>NUCLEOTIDE SEQUENCE [LARGE SCALE GENOMIC DNA]</scope>
</reference>
<evidence type="ECO:0000256" key="1">
    <source>
        <dbReference type="SAM" id="Phobius"/>
    </source>
</evidence>
<name>R5L9D6_9FIRM</name>
<protein>
    <submittedName>
        <fullName evidence="2">Uncharacterized protein</fullName>
    </submittedName>
</protein>
<dbReference type="AlphaFoldDB" id="R5L9D6"/>
<evidence type="ECO:0000313" key="3">
    <source>
        <dbReference type="Proteomes" id="UP000018300"/>
    </source>
</evidence>
<keyword evidence="1" id="KW-0812">Transmembrane</keyword>
<keyword evidence="1" id="KW-0472">Membrane</keyword>
<sequence>MNKQLHIAIHCILAAAIIGIIVTVKVFISSSGYHTIFNYARFNDGNTGYLYDVKTGEYKGERSWRIDMLLNGSNHKSIGTLWVSDIPLNTKEFPGGYYIVNKKTGIHNVKFTPEYYDSTTQTFIHGYYEMDFYYDSKEKMSWIAIWENEDTDNGFLSMVLIPADSKEDADVIYQHMKGNFTPR</sequence>
<proteinExistence type="predicted"/>
<evidence type="ECO:0000313" key="2">
    <source>
        <dbReference type="EMBL" id="CCY75743.1"/>
    </source>
</evidence>
<feature type="transmembrane region" description="Helical" evidence="1">
    <location>
        <begin position="7"/>
        <end position="28"/>
    </location>
</feature>
<keyword evidence="1" id="KW-1133">Transmembrane helix</keyword>
<dbReference type="Proteomes" id="UP000018300">
    <property type="component" value="Unassembled WGS sequence"/>
</dbReference>
<comment type="caution">
    <text evidence="2">The sequence shown here is derived from an EMBL/GenBank/DDBJ whole genome shotgun (WGS) entry which is preliminary data.</text>
</comment>
<organism evidence="2 3">
    <name type="scientific">Eshraghiella crossota CAG:259</name>
    <dbReference type="NCBI Taxonomy" id="1263062"/>
    <lineage>
        <taxon>Bacteria</taxon>
        <taxon>Bacillati</taxon>
        <taxon>Bacillota</taxon>
        <taxon>Clostridia</taxon>
        <taxon>Lachnospirales</taxon>
        <taxon>Lachnospiraceae</taxon>
        <taxon>Eshraghiella</taxon>
    </lineage>
</organism>
<dbReference type="EMBL" id="CAYU010000017">
    <property type="protein sequence ID" value="CCY75743.1"/>
    <property type="molecule type" value="Genomic_DNA"/>
</dbReference>